<protein>
    <submittedName>
        <fullName evidence="1">Uncharacterized protein</fullName>
    </submittedName>
</protein>
<dbReference type="EMBL" id="CAVMJV010000017">
    <property type="protein sequence ID" value="CAK5059740.1"/>
    <property type="molecule type" value="Genomic_DNA"/>
</dbReference>
<proteinExistence type="predicted"/>
<comment type="caution">
    <text evidence="1">The sequence shown here is derived from an EMBL/GenBank/DDBJ whole genome shotgun (WGS) entry which is preliminary data.</text>
</comment>
<sequence length="93" mass="10504">MDISKIVLITTIFTFLNTSAVLAKSVAVIDNEPEFRDPNDGKRRLSMIVEDATAEREWGMNWWLILKIIGIPLTSIIACVILYVSLISVYSFI</sequence>
<organism evidence="1 2">
    <name type="scientific">Meloidogyne enterolobii</name>
    <name type="common">Root-knot nematode worm</name>
    <name type="synonym">Meloidogyne mayaguensis</name>
    <dbReference type="NCBI Taxonomy" id="390850"/>
    <lineage>
        <taxon>Eukaryota</taxon>
        <taxon>Metazoa</taxon>
        <taxon>Ecdysozoa</taxon>
        <taxon>Nematoda</taxon>
        <taxon>Chromadorea</taxon>
        <taxon>Rhabditida</taxon>
        <taxon>Tylenchina</taxon>
        <taxon>Tylenchomorpha</taxon>
        <taxon>Tylenchoidea</taxon>
        <taxon>Meloidogynidae</taxon>
        <taxon>Meloidogyninae</taxon>
        <taxon>Meloidogyne</taxon>
    </lineage>
</organism>
<evidence type="ECO:0000313" key="2">
    <source>
        <dbReference type="Proteomes" id="UP001497535"/>
    </source>
</evidence>
<evidence type="ECO:0000313" key="1">
    <source>
        <dbReference type="EMBL" id="CAK5059740.1"/>
    </source>
</evidence>
<name>A0ACB0YS66_MELEN</name>
<keyword evidence="2" id="KW-1185">Reference proteome</keyword>
<dbReference type="Proteomes" id="UP001497535">
    <property type="component" value="Unassembled WGS sequence"/>
</dbReference>
<accession>A0ACB0YS66</accession>
<reference evidence="1" key="1">
    <citation type="submission" date="2023-11" db="EMBL/GenBank/DDBJ databases">
        <authorList>
            <person name="Poullet M."/>
        </authorList>
    </citation>
    <scope>NUCLEOTIDE SEQUENCE</scope>
    <source>
        <strain evidence="1">E1834</strain>
    </source>
</reference>
<gene>
    <name evidence="1" type="ORF">MENTE1834_LOCUS15792</name>
</gene>